<comment type="caution">
    <text evidence="8">The sequence shown here is derived from an EMBL/GenBank/DDBJ whole genome shotgun (WGS) entry which is preliminary data.</text>
</comment>
<dbReference type="CDD" id="cd00190">
    <property type="entry name" value="Tryp_SPc"/>
    <property type="match status" value="1"/>
</dbReference>
<feature type="domain" description="Peptidase S1" evidence="7">
    <location>
        <begin position="41"/>
        <end position="279"/>
    </location>
</feature>
<evidence type="ECO:0000313" key="9">
    <source>
        <dbReference type="Proteomes" id="UP001516400"/>
    </source>
</evidence>
<sequence>MKYAWLLLYFHLVNVYGEHEDLYSTSTPCGIRGARDNGFRIVNGSLASKGEFPWLISLQVRIGFEYRHICGGAILSESWVATAAHCLNGILPSSLYVVAGDYNLQIIEGGEQAARVSKAVTNKFDLSTFANDICLLKLETPLQFTEGSRVMPICLPKNFQEFQGDAIVAGWGRSSETDAPTDLLRYIEIPLRTKTSCDESYIRKGFSRLLNNCQICAGLPEGGKDACQGDSGGPLICQTGEKYVLCGIVSWGIGCGRQEFPGIYTKVSCFVEWIRKTVLEQ</sequence>
<organism evidence="8 9">
    <name type="scientific">Cryptolaemus montrouzieri</name>
    <dbReference type="NCBI Taxonomy" id="559131"/>
    <lineage>
        <taxon>Eukaryota</taxon>
        <taxon>Metazoa</taxon>
        <taxon>Ecdysozoa</taxon>
        <taxon>Arthropoda</taxon>
        <taxon>Hexapoda</taxon>
        <taxon>Insecta</taxon>
        <taxon>Pterygota</taxon>
        <taxon>Neoptera</taxon>
        <taxon>Endopterygota</taxon>
        <taxon>Coleoptera</taxon>
        <taxon>Polyphaga</taxon>
        <taxon>Cucujiformia</taxon>
        <taxon>Coccinelloidea</taxon>
        <taxon>Coccinellidae</taxon>
        <taxon>Scymninae</taxon>
        <taxon>Scymnini</taxon>
        <taxon>Cryptolaemus</taxon>
    </lineage>
</organism>
<dbReference type="EMBL" id="JABFTP020000144">
    <property type="protein sequence ID" value="KAL3283570.1"/>
    <property type="molecule type" value="Genomic_DNA"/>
</dbReference>
<comment type="subcellular location">
    <subcellularLocation>
        <location evidence="1">Secreted</location>
    </subcellularLocation>
</comment>
<evidence type="ECO:0000259" key="7">
    <source>
        <dbReference type="PROSITE" id="PS50240"/>
    </source>
</evidence>
<protein>
    <recommendedName>
        <fullName evidence="4">Phenoloxidase-activating factor 2</fullName>
    </recommendedName>
    <alternativeName>
        <fullName evidence="5">Prophenoloxidase-activating factor II</fullName>
    </alternativeName>
</protein>
<dbReference type="PANTHER" id="PTHR24252:SF7">
    <property type="entry name" value="HYALIN"/>
    <property type="match status" value="1"/>
</dbReference>
<dbReference type="AlphaFoldDB" id="A0ABD2NY66"/>
<dbReference type="PANTHER" id="PTHR24252">
    <property type="entry name" value="ACROSIN-RELATED"/>
    <property type="match status" value="1"/>
</dbReference>
<proteinExistence type="predicted"/>
<dbReference type="InterPro" id="IPR043504">
    <property type="entry name" value="Peptidase_S1_PA_chymotrypsin"/>
</dbReference>
<keyword evidence="3" id="KW-1015">Disulfide bond</keyword>
<evidence type="ECO:0000256" key="1">
    <source>
        <dbReference type="ARBA" id="ARBA00004613"/>
    </source>
</evidence>
<evidence type="ECO:0000256" key="5">
    <source>
        <dbReference type="ARBA" id="ARBA00076468"/>
    </source>
</evidence>
<evidence type="ECO:0000256" key="2">
    <source>
        <dbReference type="ARBA" id="ARBA00022525"/>
    </source>
</evidence>
<evidence type="ECO:0000256" key="3">
    <source>
        <dbReference type="ARBA" id="ARBA00023157"/>
    </source>
</evidence>
<evidence type="ECO:0000256" key="4">
    <source>
        <dbReference type="ARBA" id="ARBA00068096"/>
    </source>
</evidence>
<dbReference type="InterPro" id="IPR033116">
    <property type="entry name" value="TRYPSIN_SER"/>
</dbReference>
<keyword evidence="6" id="KW-0732">Signal</keyword>
<accession>A0ABD2NY66</accession>
<dbReference type="InterPro" id="IPR001314">
    <property type="entry name" value="Peptidase_S1A"/>
</dbReference>
<dbReference type="SMART" id="SM00020">
    <property type="entry name" value="Tryp_SPc"/>
    <property type="match status" value="1"/>
</dbReference>
<dbReference type="SUPFAM" id="SSF50494">
    <property type="entry name" value="Trypsin-like serine proteases"/>
    <property type="match status" value="1"/>
</dbReference>
<feature type="signal peptide" evidence="6">
    <location>
        <begin position="1"/>
        <end position="17"/>
    </location>
</feature>
<gene>
    <name evidence="8" type="ORF">HHI36_006709</name>
</gene>
<dbReference type="PROSITE" id="PS50240">
    <property type="entry name" value="TRYPSIN_DOM"/>
    <property type="match status" value="1"/>
</dbReference>
<dbReference type="Pfam" id="PF00089">
    <property type="entry name" value="Trypsin"/>
    <property type="match status" value="1"/>
</dbReference>
<evidence type="ECO:0000256" key="6">
    <source>
        <dbReference type="SAM" id="SignalP"/>
    </source>
</evidence>
<reference evidence="8 9" key="1">
    <citation type="journal article" date="2021" name="BMC Biol.">
        <title>Horizontally acquired antibacterial genes associated with adaptive radiation of ladybird beetles.</title>
        <authorList>
            <person name="Li H.S."/>
            <person name="Tang X.F."/>
            <person name="Huang Y.H."/>
            <person name="Xu Z.Y."/>
            <person name="Chen M.L."/>
            <person name="Du X.Y."/>
            <person name="Qiu B.Y."/>
            <person name="Chen P.T."/>
            <person name="Zhang W."/>
            <person name="Slipinski A."/>
            <person name="Escalona H.E."/>
            <person name="Waterhouse R.M."/>
            <person name="Zwick A."/>
            <person name="Pang H."/>
        </authorList>
    </citation>
    <scope>NUCLEOTIDE SEQUENCE [LARGE SCALE GENOMIC DNA]</scope>
    <source>
        <strain evidence="8">SYSU2018</strain>
    </source>
</reference>
<dbReference type="Proteomes" id="UP001516400">
    <property type="component" value="Unassembled WGS sequence"/>
</dbReference>
<dbReference type="InterPro" id="IPR001254">
    <property type="entry name" value="Trypsin_dom"/>
</dbReference>
<dbReference type="PRINTS" id="PR00722">
    <property type="entry name" value="CHYMOTRYPSIN"/>
</dbReference>
<dbReference type="InterPro" id="IPR009003">
    <property type="entry name" value="Peptidase_S1_PA"/>
</dbReference>
<evidence type="ECO:0000313" key="8">
    <source>
        <dbReference type="EMBL" id="KAL3283570.1"/>
    </source>
</evidence>
<dbReference type="GO" id="GO:0005576">
    <property type="term" value="C:extracellular region"/>
    <property type="evidence" value="ECO:0007669"/>
    <property type="project" value="UniProtKB-SubCell"/>
</dbReference>
<feature type="chain" id="PRO_5044893259" description="Phenoloxidase-activating factor 2" evidence="6">
    <location>
        <begin position="18"/>
        <end position="281"/>
    </location>
</feature>
<keyword evidence="2" id="KW-0964">Secreted</keyword>
<keyword evidence="9" id="KW-1185">Reference proteome</keyword>
<dbReference type="Gene3D" id="2.40.10.10">
    <property type="entry name" value="Trypsin-like serine proteases"/>
    <property type="match status" value="2"/>
</dbReference>
<name>A0ABD2NY66_9CUCU</name>
<dbReference type="FunFam" id="2.40.10.10:FF:000038">
    <property type="entry name" value="Serine protease"/>
    <property type="match status" value="1"/>
</dbReference>
<dbReference type="PROSITE" id="PS00135">
    <property type="entry name" value="TRYPSIN_SER"/>
    <property type="match status" value="1"/>
</dbReference>